<dbReference type="RefSeq" id="WP_108910250.1">
    <property type="nucleotide sequence ID" value="NZ_CP021886.1"/>
</dbReference>
<reference evidence="1 2" key="1">
    <citation type="submission" date="2017-06" db="EMBL/GenBank/DDBJ databases">
        <title>Complete genome of Helicobacter apodemus.</title>
        <authorList>
            <person name="Cho S."/>
        </authorList>
    </citation>
    <scope>NUCLEOTIDE SEQUENCE [LARGE SCALE GENOMIC DNA]</scope>
    <source>
        <strain evidence="2">SNUVETPUB-15-01</strain>
    </source>
</reference>
<gene>
    <name evidence="1" type="ORF">CDV25_00100</name>
</gene>
<sequence length="260" mass="28727">MSYENINANTSIVFINGMENTLEDARNSANLIQRDFLDRQVGLMNNATGEGKVLQKYFGSGAITKRLDSAINAVLPKKVVRLTDDVLEWTPNYFTLKDSLNAHMLQKLPRDSVVITHSAGNEDIYKANRINAITNTKTKYKLISVGSPKSESNLRESTSSVGAELVRQVNDSKDPVANPKDAALDAVGNAIVGGSRGGYIGFSLGALSGIGITFYKLNEYHPFKSYYNNPEFQLQQTIQRLLMQDAMKEVKEKGLNNDKD</sequence>
<evidence type="ECO:0000313" key="1">
    <source>
        <dbReference type="EMBL" id="AWI33328.1"/>
    </source>
</evidence>
<proteinExistence type="predicted"/>
<organism evidence="1 2">
    <name type="scientific">Helicobacter apodemus</name>
    <dbReference type="NCBI Taxonomy" id="135569"/>
    <lineage>
        <taxon>Bacteria</taxon>
        <taxon>Pseudomonadati</taxon>
        <taxon>Campylobacterota</taxon>
        <taxon>Epsilonproteobacteria</taxon>
        <taxon>Campylobacterales</taxon>
        <taxon>Helicobacteraceae</taxon>
        <taxon>Helicobacter</taxon>
    </lineage>
</organism>
<evidence type="ECO:0000313" key="2">
    <source>
        <dbReference type="Proteomes" id="UP000244890"/>
    </source>
</evidence>
<dbReference type="AlphaFoldDB" id="A0A2U8FBA4"/>
<accession>A0A2U8FBA4</accession>
<protein>
    <submittedName>
        <fullName evidence="1">Uncharacterized protein</fullName>
    </submittedName>
</protein>
<dbReference type="KEGG" id="had:CDV25_00100"/>
<dbReference type="EMBL" id="CP021886">
    <property type="protein sequence ID" value="AWI33328.1"/>
    <property type="molecule type" value="Genomic_DNA"/>
</dbReference>
<dbReference type="Proteomes" id="UP000244890">
    <property type="component" value="Chromosome"/>
</dbReference>
<name>A0A2U8FBA4_9HELI</name>
<dbReference type="OrthoDB" id="5371514at2"/>